<accession>A0A4R6UR00</accession>
<reference evidence="2 3" key="1">
    <citation type="submission" date="2019-03" db="EMBL/GenBank/DDBJ databases">
        <title>Genomic Encyclopedia of Type Strains, Phase IV (KMG-IV): sequencing the most valuable type-strain genomes for metagenomic binning, comparative biology and taxonomic classification.</title>
        <authorList>
            <person name="Goeker M."/>
        </authorList>
    </citation>
    <scope>NUCLEOTIDE SEQUENCE [LARGE SCALE GENOMIC DNA]</scope>
    <source>
        <strain evidence="2 3">DSM 103792</strain>
    </source>
</reference>
<dbReference type="AlphaFoldDB" id="A0A4R6UR00"/>
<evidence type="ECO:0000313" key="2">
    <source>
        <dbReference type="EMBL" id="TDQ49402.1"/>
    </source>
</evidence>
<name>A0A4R6UR00_9GAMM</name>
<gene>
    <name evidence="2" type="ORF">EV696_104106</name>
</gene>
<dbReference type="EMBL" id="SNYM01000004">
    <property type="protein sequence ID" value="TDQ49402.1"/>
    <property type="molecule type" value="Genomic_DNA"/>
</dbReference>
<proteinExistence type="predicted"/>
<keyword evidence="1" id="KW-0732">Signal</keyword>
<feature type="signal peptide" evidence="1">
    <location>
        <begin position="1"/>
        <end position="21"/>
    </location>
</feature>
<evidence type="ECO:0000313" key="3">
    <source>
        <dbReference type="Proteomes" id="UP000295375"/>
    </source>
</evidence>
<sequence length="292" mass="32410">MRMLENFLLGLLFFLPVVTHSAEPFSAEPYIVACKACTPEQKARLVQRAGVRDLEPDRTAAANVYLLDESDNSVSRYAVASSAEYKLNEWRFITSVTMQTPEHHALREIHKGWDRYRDFKKKGINWESLEWGGYSPIASAHDVAPRDSGLLAILQGAVERDLNQRLLANASDLASKSVIALLASPKGQSYEIRFPDGTTIVVELANVKLDYFTDELMGLEVNIGPAMDGEIDIPTDATSATRLNWLLLEGEQLKRFIETARAYGLPVNISGSGEHMKCSWDGQMLSCIKSSG</sequence>
<evidence type="ECO:0000256" key="1">
    <source>
        <dbReference type="SAM" id="SignalP"/>
    </source>
</evidence>
<organism evidence="2 3">
    <name type="scientific">Permianibacter aggregans</name>
    <dbReference type="NCBI Taxonomy" id="1510150"/>
    <lineage>
        <taxon>Bacteria</taxon>
        <taxon>Pseudomonadati</taxon>
        <taxon>Pseudomonadota</taxon>
        <taxon>Gammaproteobacteria</taxon>
        <taxon>Pseudomonadales</taxon>
        <taxon>Pseudomonadaceae</taxon>
        <taxon>Permianibacter</taxon>
    </lineage>
</organism>
<feature type="chain" id="PRO_5020566734" evidence="1">
    <location>
        <begin position="22"/>
        <end position="292"/>
    </location>
</feature>
<protein>
    <submittedName>
        <fullName evidence="2">Uncharacterized protein</fullName>
    </submittedName>
</protein>
<comment type="caution">
    <text evidence="2">The sequence shown here is derived from an EMBL/GenBank/DDBJ whole genome shotgun (WGS) entry which is preliminary data.</text>
</comment>
<keyword evidence="3" id="KW-1185">Reference proteome</keyword>
<dbReference type="Proteomes" id="UP000295375">
    <property type="component" value="Unassembled WGS sequence"/>
</dbReference>